<organism evidence="1 2">
    <name type="scientific">Streptococcus parasuis</name>
    <dbReference type="NCBI Taxonomy" id="1501662"/>
    <lineage>
        <taxon>Bacteria</taxon>
        <taxon>Bacillati</taxon>
        <taxon>Bacillota</taxon>
        <taxon>Bacilli</taxon>
        <taxon>Lactobacillales</taxon>
        <taxon>Streptococcaceae</taxon>
        <taxon>Streptococcus</taxon>
    </lineage>
</organism>
<dbReference type="EMBL" id="SHGT01000004">
    <property type="protein sequence ID" value="TAA14885.1"/>
    <property type="molecule type" value="Genomic_DNA"/>
</dbReference>
<dbReference type="AlphaFoldDB" id="A0A4Q8L3B0"/>
<protein>
    <submittedName>
        <fullName evidence="1">Iron chaperone</fullName>
    </submittedName>
</protein>
<dbReference type="Gene3D" id="3.90.1150.200">
    <property type="match status" value="1"/>
</dbReference>
<dbReference type="RefSeq" id="WP_130554398.1">
    <property type="nucleotide sequence ID" value="NZ_SHGT01000004.1"/>
</dbReference>
<evidence type="ECO:0000313" key="2">
    <source>
        <dbReference type="Proteomes" id="UP000291525"/>
    </source>
</evidence>
<name>A0A4Q8L3B0_9STRE</name>
<sequence length="91" mass="10602">MLQFFLINFKNPILKFKLEPIFEQIQKEFQNLTVELKWNQPMFIMNGTFIIGFSVAKNHISITPEAVTMAIFTNDIKAANYEATNNLFKIV</sequence>
<accession>A0A4Q8L3B0</accession>
<dbReference type="SUPFAM" id="SSF159888">
    <property type="entry name" value="YdhG-like"/>
    <property type="match status" value="1"/>
</dbReference>
<dbReference type="OrthoDB" id="384795at2"/>
<evidence type="ECO:0000313" key="1">
    <source>
        <dbReference type="EMBL" id="TAA14885.1"/>
    </source>
</evidence>
<proteinExistence type="predicted"/>
<dbReference type="Proteomes" id="UP000291525">
    <property type="component" value="Unassembled WGS sequence"/>
</dbReference>
<reference evidence="1 2" key="1">
    <citation type="submission" date="2019-02" db="EMBL/GenBank/DDBJ databases">
        <title>First genome of the species Streptococcus parasuis.</title>
        <authorList>
            <person name="Stevens M.J.A."/>
            <person name="Stephan R."/>
        </authorList>
    </citation>
    <scope>NUCLEOTIDE SEQUENCE [LARGE SCALE GENOMIC DNA]</scope>
    <source>
        <strain evidence="1 2">4253</strain>
    </source>
</reference>
<comment type="caution">
    <text evidence="1">The sequence shown here is derived from an EMBL/GenBank/DDBJ whole genome shotgun (WGS) entry which is preliminary data.</text>
</comment>
<gene>
    <name evidence="1" type="ORF">EXW74_01580</name>
</gene>